<reference evidence="2" key="2">
    <citation type="submission" date="2003-05" db="EMBL/GenBank/DDBJ databases">
        <authorList>
            <person name="Buell C.R."/>
            <person name="Wing R.A."/>
            <person name="McCombie W.R."/>
            <person name="Messing J."/>
            <person name="Yuan Q."/>
            <person name="Ouyang S."/>
        </authorList>
    </citation>
    <scope>NUCLEOTIDE SEQUENCE</scope>
</reference>
<organism evidence="2">
    <name type="scientific">Oryza sativa subsp. japonica</name>
    <name type="common">Rice</name>
    <dbReference type="NCBI Taxonomy" id="39947"/>
    <lineage>
        <taxon>Eukaryota</taxon>
        <taxon>Viridiplantae</taxon>
        <taxon>Streptophyta</taxon>
        <taxon>Embryophyta</taxon>
        <taxon>Tracheophyta</taxon>
        <taxon>Spermatophyta</taxon>
        <taxon>Magnoliopsida</taxon>
        <taxon>Liliopsida</taxon>
        <taxon>Poales</taxon>
        <taxon>Poaceae</taxon>
        <taxon>BOP clade</taxon>
        <taxon>Oryzoideae</taxon>
        <taxon>Oryzeae</taxon>
        <taxon>Oryzinae</taxon>
        <taxon>Oryza</taxon>
        <taxon>Oryza sativa</taxon>
    </lineage>
</organism>
<evidence type="ECO:0000256" key="1">
    <source>
        <dbReference type="SAM" id="MobiDB-lite"/>
    </source>
</evidence>
<protein>
    <submittedName>
        <fullName evidence="2">Uncharacterized protein</fullName>
    </submittedName>
</protein>
<reference evidence="2" key="3">
    <citation type="submission" date="2006-07" db="EMBL/GenBank/DDBJ databases">
        <authorList>
            <person name="Buell R."/>
        </authorList>
    </citation>
    <scope>NUCLEOTIDE SEQUENCE</scope>
</reference>
<accession>Q109F0</accession>
<reference evidence="2" key="1">
    <citation type="journal article" date="2003" name="Science">
        <title>In-depth view of structure, activity, and evolution of rice chromosome 10.</title>
        <authorList>
            <consortium name="Rice Chromosome 10 Sequencing Consortium"/>
        </authorList>
    </citation>
    <scope>NUCLEOTIDE SEQUENCE [LARGE SCALE GENOMIC DNA]</scope>
</reference>
<feature type="region of interest" description="Disordered" evidence="1">
    <location>
        <begin position="1"/>
        <end position="34"/>
    </location>
</feature>
<sequence>MASSFTSTSTWPEAGGAAASAGGRGGKQRASSGFRRGSLEELYGIDRTESDLFRE</sequence>
<dbReference type="EMBL" id="DP000086">
    <property type="protein sequence ID" value="ABG66186.1"/>
    <property type="molecule type" value="Genomic_DNA"/>
</dbReference>
<name>Q109F0_ORYSJ</name>
<feature type="compositionally biased region" description="Polar residues" evidence="1">
    <location>
        <begin position="1"/>
        <end position="11"/>
    </location>
</feature>
<evidence type="ECO:0000313" key="2">
    <source>
        <dbReference type="EMBL" id="ABG66186.1"/>
    </source>
</evidence>
<dbReference type="AlphaFoldDB" id="Q109F0"/>
<gene>
    <name evidence="2" type="ordered locus">LOC_Os10g36966</name>
</gene>
<proteinExistence type="predicted"/>